<organism evidence="11 12">
    <name type="scientific">Spirosoma montaniterrae</name>
    <dbReference type="NCBI Taxonomy" id="1178516"/>
    <lineage>
        <taxon>Bacteria</taxon>
        <taxon>Pseudomonadati</taxon>
        <taxon>Bacteroidota</taxon>
        <taxon>Cytophagia</taxon>
        <taxon>Cytophagales</taxon>
        <taxon>Cytophagaceae</taxon>
        <taxon>Spirosoma</taxon>
    </lineage>
</organism>
<dbReference type="NCBIfam" id="NF040570">
    <property type="entry name" value="guided_TnpB"/>
    <property type="match status" value="1"/>
</dbReference>
<reference evidence="11 12" key="1">
    <citation type="submission" date="2016-01" db="EMBL/GenBank/DDBJ databases">
        <authorList>
            <person name="Oliw E.H."/>
        </authorList>
    </citation>
    <scope>NUCLEOTIDE SEQUENCE [LARGE SCALE GENOMIC DNA]</scope>
    <source>
        <strain evidence="11 12">DY10</strain>
    </source>
</reference>
<evidence type="ECO:0000256" key="2">
    <source>
        <dbReference type="ARBA" id="ARBA00011044"/>
    </source>
</evidence>
<evidence type="ECO:0000313" key="11">
    <source>
        <dbReference type="EMBL" id="AQG81450.1"/>
    </source>
</evidence>
<dbReference type="NCBIfam" id="TIGR01766">
    <property type="entry name" value="IS200/IS605 family accessory protein TnpB-like domain"/>
    <property type="match status" value="1"/>
</dbReference>
<keyword evidence="3" id="KW-0815">Transposition</keyword>
<feature type="domain" description="Probable transposase IS891/IS1136/IS1341" evidence="8">
    <location>
        <begin position="164"/>
        <end position="273"/>
    </location>
</feature>
<dbReference type="InterPro" id="IPR021027">
    <property type="entry name" value="Transposase_put_HTH"/>
</dbReference>
<comment type="similarity">
    <text evidence="2">In the N-terminal section; belongs to the transposase 2 family.</text>
</comment>
<keyword evidence="5" id="KW-0862">Zinc</keyword>
<dbReference type="AlphaFoldDB" id="A0A1P9X1F2"/>
<keyword evidence="6" id="KW-0238">DNA-binding</keyword>
<dbReference type="Pfam" id="PF07282">
    <property type="entry name" value="Cas12f1-like_TNB"/>
    <property type="match status" value="1"/>
</dbReference>
<dbReference type="InterPro" id="IPR051399">
    <property type="entry name" value="RNA-guided_DNA_endo/Transpos"/>
</dbReference>
<accession>A0A1P9X1F2</accession>
<gene>
    <name evidence="11" type="ORF">AWR27_20290</name>
</gene>
<keyword evidence="7" id="KW-0233">DNA recombination</keyword>
<name>A0A1P9X1F2_9BACT</name>
<protein>
    <submittedName>
        <fullName evidence="11">Transposase</fullName>
    </submittedName>
</protein>
<dbReference type="EMBL" id="CP014263">
    <property type="protein sequence ID" value="AQG81450.1"/>
    <property type="molecule type" value="Genomic_DNA"/>
</dbReference>
<dbReference type="PANTHER" id="PTHR30405:SF25">
    <property type="entry name" value="RNA-GUIDED DNA ENDONUCLEASE INSQ-RELATED"/>
    <property type="match status" value="1"/>
</dbReference>
<dbReference type="Pfam" id="PF01385">
    <property type="entry name" value="OrfB_IS605"/>
    <property type="match status" value="1"/>
</dbReference>
<dbReference type="GO" id="GO:0003677">
    <property type="term" value="F:DNA binding"/>
    <property type="evidence" value="ECO:0007669"/>
    <property type="project" value="UniProtKB-KW"/>
</dbReference>
<evidence type="ECO:0000313" key="12">
    <source>
        <dbReference type="Proteomes" id="UP000187941"/>
    </source>
</evidence>
<dbReference type="GO" id="GO:0046872">
    <property type="term" value="F:metal ion binding"/>
    <property type="evidence" value="ECO:0007669"/>
    <property type="project" value="UniProtKB-KW"/>
</dbReference>
<dbReference type="GO" id="GO:0032196">
    <property type="term" value="P:transposition"/>
    <property type="evidence" value="ECO:0007669"/>
    <property type="project" value="UniProtKB-KW"/>
</dbReference>
<evidence type="ECO:0000256" key="1">
    <source>
        <dbReference type="ARBA" id="ARBA00008761"/>
    </source>
</evidence>
<dbReference type="OrthoDB" id="1551477at2"/>
<dbReference type="PANTHER" id="PTHR30405">
    <property type="entry name" value="TRANSPOSASE"/>
    <property type="match status" value="1"/>
</dbReference>
<evidence type="ECO:0000259" key="10">
    <source>
        <dbReference type="Pfam" id="PF12323"/>
    </source>
</evidence>
<dbReference type="Pfam" id="PF12323">
    <property type="entry name" value="HTH_OrfB_IS605"/>
    <property type="match status" value="1"/>
</dbReference>
<evidence type="ECO:0000256" key="5">
    <source>
        <dbReference type="ARBA" id="ARBA00022833"/>
    </source>
</evidence>
<evidence type="ECO:0000256" key="7">
    <source>
        <dbReference type="ARBA" id="ARBA00023172"/>
    </source>
</evidence>
<evidence type="ECO:0000256" key="4">
    <source>
        <dbReference type="ARBA" id="ARBA00022723"/>
    </source>
</evidence>
<keyword evidence="4" id="KW-0479">Metal-binding</keyword>
<evidence type="ECO:0000256" key="3">
    <source>
        <dbReference type="ARBA" id="ARBA00022578"/>
    </source>
</evidence>
<comment type="similarity">
    <text evidence="1">In the C-terminal section; belongs to the transposase 35 family.</text>
</comment>
<dbReference type="InterPro" id="IPR010095">
    <property type="entry name" value="Cas12f1-like_TNB"/>
</dbReference>
<dbReference type="Proteomes" id="UP000187941">
    <property type="component" value="Chromosome"/>
</dbReference>
<keyword evidence="12" id="KW-1185">Reference proteome</keyword>
<evidence type="ECO:0000259" key="8">
    <source>
        <dbReference type="Pfam" id="PF01385"/>
    </source>
</evidence>
<evidence type="ECO:0000259" key="9">
    <source>
        <dbReference type="Pfam" id="PF07282"/>
    </source>
</evidence>
<feature type="domain" description="Transposase putative helix-turn-helix" evidence="10">
    <location>
        <begin position="1"/>
        <end position="45"/>
    </location>
</feature>
<dbReference type="STRING" id="1178516.AWR27_20290"/>
<dbReference type="RefSeq" id="WP_077132911.1">
    <property type="nucleotide sequence ID" value="NZ_CP014263.1"/>
</dbReference>
<evidence type="ECO:0000256" key="6">
    <source>
        <dbReference type="ARBA" id="ARBA00023125"/>
    </source>
</evidence>
<sequence>MKVRYTFRCYPTDTQAQELSRVFGHTRFTWNWALRLRTDAWANGERINYNQSSAALTALKKTPEHQWLNEVSCVPLQQSLRNLQTAFGNFFAGRAKYPRFKSKRDRQSAEYTTSAFKYTNSVLSLAKIGKLKVRWSRSFTSQPTTVTISKTGAGRYYVSLVLDETPQTFAKTGESIGVDLGINRLATLSNGERIANLRFTRKYETKLAKAQKSLSRKTKGSGRWNRQRIKVAKVHEKLSNARVDHLNKVTTDIVRRFDVIAVEDLNVRGLVRNRKLAKHISDASFGRFVSMLDYKCVWRGKALVKIDRFFPSSKRCWCCGYVAQAMPLTVRNWQCPDCKREHDRDENAAKNIWNFAVGLTV</sequence>
<dbReference type="GO" id="GO:0006310">
    <property type="term" value="P:DNA recombination"/>
    <property type="evidence" value="ECO:0007669"/>
    <property type="project" value="UniProtKB-KW"/>
</dbReference>
<dbReference type="KEGG" id="smon:AWR27_20290"/>
<dbReference type="InterPro" id="IPR001959">
    <property type="entry name" value="Transposase"/>
</dbReference>
<feature type="domain" description="Cas12f1-like TNB" evidence="9">
    <location>
        <begin position="285"/>
        <end position="352"/>
    </location>
</feature>
<proteinExistence type="inferred from homology"/>